<dbReference type="CDD" id="cd09917">
    <property type="entry name" value="F-box_SF"/>
    <property type="match status" value="1"/>
</dbReference>
<dbReference type="InterPro" id="IPR001680">
    <property type="entry name" value="WD40_rpt"/>
</dbReference>
<dbReference type="SUPFAM" id="SSF82171">
    <property type="entry name" value="DPP6 N-terminal domain-like"/>
    <property type="match status" value="1"/>
</dbReference>
<dbReference type="AlphaFoldDB" id="A0AA90NPX4"/>
<keyword evidence="6" id="KW-1185">Reference proteome</keyword>
<organism evidence="5 6">
    <name type="scientific">Candidatus Endonucleibacter bathymodioli</name>
    <dbReference type="NCBI Taxonomy" id="539814"/>
    <lineage>
        <taxon>Bacteria</taxon>
        <taxon>Pseudomonadati</taxon>
        <taxon>Pseudomonadota</taxon>
        <taxon>Gammaproteobacteria</taxon>
        <taxon>Oceanospirillales</taxon>
        <taxon>Endozoicomonadaceae</taxon>
        <taxon>Candidatus Endonucleibacter</taxon>
    </lineage>
</organism>
<evidence type="ECO:0000256" key="1">
    <source>
        <dbReference type="ARBA" id="ARBA00022574"/>
    </source>
</evidence>
<dbReference type="Gene3D" id="2.130.10.10">
    <property type="entry name" value="YVTN repeat-like/Quinoprotein amine dehydrogenase"/>
    <property type="match status" value="2"/>
</dbReference>
<protein>
    <submittedName>
        <fullName evidence="5">F-box protein</fullName>
    </submittedName>
</protein>
<feature type="domain" description="F-box" evidence="4">
    <location>
        <begin position="277"/>
        <end position="309"/>
    </location>
</feature>
<proteinExistence type="predicted"/>
<name>A0AA90NPX4_9GAMM</name>
<reference evidence="5 6" key="1">
    <citation type="journal article" date="2023" name="bioRxiv">
        <title>An intranuclear bacterial parasite of deep-sea mussels expresses apoptosis inhibitors acquired from its host.</title>
        <authorList>
            <person name="Gonzalez Porras M.A."/>
            <person name="Assie A."/>
            <person name="Tietjen M."/>
            <person name="Violette M."/>
            <person name="Kleiner M."/>
            <person name="Gruber-Vodicka H."/>
            <person name="Dubilier N."/>
            <person name="Leisch N."/>
        </authorList>
    </citation>
    <scope>NUCLEOTIDE SEQUENCE [LARGE SCALE GENOMIC DNA]</scope>
    <source>
        <strain evidence="5">IAP13</strain>
    </source>
</reference>
<gene>
    <name evidence="5" type="ORF">QS748_03710</name>
</gene>
<dbReference type="InterPro" id="IPR015943">
    <property type="entry name" value="WD40/YVTN_repeat-like_dom_sf"/>
</dbReference>
<dbReference type="Pfam" id="PF00646">
    <property type="entry name" value="F-box"/>
    <property type="match status" value="1"/>
</dbReference>
<evidence type="ECO:0000313" key="5">
    <source>
        <dbReference type="EMBL" id="MDP0588334.1"/>
    </source>
</evidence>
<evidence type="ECO:0000259" key="4">
    <source>
        <dbReference type="Pfam" id="PF00646"/>
    </source>
</evidence>
<dbReference type="PANTHER" id="PTHR19848">
    <property type="entry name" value="WD40 REPEAT PROTEIN"/>
    <property type="match status" value="1"/>
</dbReference>
<dbReference type="PANTHER" id="PTHR19848:SF8">
    <property type="entry name" value="F-BOX AND WD REPEAT DOMAIN CONTAINING 7"/>
    <property type="match status" value="1"/>
</dbReference>
<accession>A0AA90NPX4</accession>
<dbReference type="Pfam" id="PF00400">
    <property type="entry name" value="WD40"/>
    <property type="match status" value="2"/>
</dbReference>
<evidence type="ECO:0000256" key="3">
    <source>
        <dbReference type="PROSITE-ProRule" id="PRU00221"/>
    </source>
</evidence>
<evidence type="ECO:0000313" key="6">
    <source>
        <dbReference type="Proteomes" id="UP001178148"/>
    </source>
</evidence>
<dbReference type="Proteomes" id="UP001178148">
    <property type="component" value="Unassembled WGS sequence"/>
</dbReference>
<sequence>MRSALSFIIIFVILSVFIPQRGISMLELIDKDKVTYLVPTSNIVKIMIPIPLNNPANSIYKVININEKKLSLNILNMLYRFVSEVSDDNDKNQETGLSQMIDAINNNECPVTVSRIDNDKDFNFMIIKQSDEEYSSLLSIKSKPRDTFASSPKSLSVDEMLTIISIKENKIDRQDDNELLHMDNCSRELLGKYYSNSSETSDDTCFVLHIPCRVKEISSNDDSPPCYVAFFFIQKDFDVLGPINQLSTLNNDGDINEYREEIQEKSTFMKVLLHAPVVLEHIFKLLNTRSVVTLRQTCKTAKRLIESNTSLFLRTLFPCFTPQQRRSLKEYVKSMTDDNIYALVTQFSTKKYIARDLLMKRSVNYYTDILFYTRSRLMAYCPYFNTQNIFSTNDSLGRYEHTPTFSPDDSYLATHHGNVSKIYNLGMSGKWMQKIHHCDTVIGDNYINDLSPEVTIAHFSPCNRYLIICRYNRNGEIYEMDSYEKWNKKIIFKHAKQIISASFSYDSRHVVTSSDDGTAKIHRLDSDTELFREVTINHNTDMIAPAIFSDNGRSVLTSSFYINTQNDTSSYGTECMPYKGLTKIHELSSDGQWPEKFTDNYNSDVHTIGFSPDGCCTMTIVDQNTATINKRDHCGEWAKKPSISIDHESQITSASFSPNSRHLVTLSADCTVKIHERHSKEDNWEEDYWSEQATISHQNSKEDNWSEQADTYHKNMSSAIFSKDGRHLIVCCYGIAIIYGLVSGEERKEKATISIRDNKTHDDLVKAVFSNDSSQVLAFSQLGDDKIVKIYAIKQYFETFAR</sequence>
<feature type="repeat" description="WD" evidence="3">
    <location>
        <begin position="644"/>
        <end position="674"/>
    </location>
</feature>
<dbReference type="SMART" id="SM00320">
    <property type="entry name" value="WD40"/>
    <property type="match status" value="2"/>
</dbReference>
<keyword evidence="2" id="KW-0677">Repeat</keyword>
<evidence type="ECO:0000256" key="2">
    <source>
        <dbReference type="ARBA" id="ARBA00022737"/>
    </source>
</evidence>
<dbReference type="SUPFAM" id="SSF50993">
    <property type="entry name" value="Peptidase/esterase 'gauge' domain"/>
    <property type="match status" value="1"/>
</dbReference>
<dbReference type="EMBL" id="JASXSV010000004">
    <property type="protein sequence ID" value="MDP0588334.1"/>
    <property type="molecule type" value="Genomic_DNA"/>
</dbReference>
<dbReference type="PROSITE" id="PS50082">
    <property type="entry name" value="WD_REPEATS_2"/>
    <property type="match status" value="1"/>
</dbReference>
<keyword evidence="1 3" id="KW-0853">WD repeat</keyword>
<comment type="caution">
    <text evidence="5">The sequence shown here is derived from an EMBL/GenBank/DDBJ whole genome shotgun (WGS) entry which is preliminary data.</text>
</comment>
<dbReference type="InterPro" id="IPR001810">
    <property type="entry name" value="F-box_dom"/>
</dbReference>